<feature type="compositionally biased region" description="Polar residues" evidence="1">
    <location>
        <begin position="1"/>
        <end position="12"/>
    </location>
</feature>
<protein>
    <submittedName>
        <fullName evidence="2">Uncharacterized protein</fullName>
    </submittedName>
</protein>
<dbReference type="OrthoDB" id="126929at2759"/>
<reference evidence="2 3" key="1">
    <citation type="submission" date="2018-09" db="EMBL/GenBank/DDBJ databases">
        <title>Genomic investigation of the strawberry pathogen Phytophthora fragariae indicates pathogenicity is determined by transcriptional variation in three key races.</title>
        <authorList>
            <person name="Adams T.M."/>
            <person name="Armitage A.D."/>
            <person name="Sobczyk M.K."/>
            <person name="Bates H.J."/>
            <person name="Dunwell J.M."/>
            <person name="Nellist C.F."/>
            <person name="Harrison R.J."/>
        </authorList>
    </citation>
    <scope>NUCLEOTIDE SEQUENCE [LARGE SCALE GENOMIC DNA]</scope>
    <source>
        <strain evidence="2 3">SCRP324</strain>
    </source>
</reference>
<proteinExistence type="predicted"/>
<evidence type="ECO:0000256" key="1">
    <source>
        <dbReference type="SAM" id="MobiDB-lite"/>
    </source>
</evidence>
<dbReference type="AlphaFoldDB" id="A0A6A3M543"/>
<sequence>MFAPPTTTSPAQLSLGKKRQAPSPASSTRPVTRQKTAAATGTQDAERADELDDAAASDLTDPPLIADDDVLALLHQHRPLGGAASGLVDDSLARYEDGNDNRGRSASTFRPSILQQQFYKVIGQPHPPGTEPQTVLEYAQQVDETCFRRTPPVLRGAYDFGFHDRGLSVMHFAQFTPTMMLELSSSTVNMTDFSRKFFLHPCPSSPSYTEFIEALYNLKAFGRTFYNTATTDVLDAAARFIEKFREAGVPDRDTTHRLILWIDMKLGKFRGLVLSKELADAVKIKLRVRSSRPFPVKTSPGPPAGPNRRLVGSARIRFQAGKKWQ</sequence>
<feature type="compositionally biased region" description="Polar residues" evidence="1">
    <location>
        <begin position="23"/>
        <end position="43"/>
    </location>
</feature>
<name>A0A6A3M543_9STRA</name>
<gene>
    <name evidence="2" type="ORF">PR002_g11149</name>
</gene>
<organism evidence="2 3">
    <name type="scientific">Phytophthora rubi</name>
    <dbReference type="NCBI Taxonomy" id="129364"/>
    <lineage>
        <taxon>Eukaryota</taxon>
        <taxon>Sar</taxon>
        <taxon>Stramenopiles</taxon>
        <taxon>Oomycota</taxon>
        <taxon>Peronosporomycetes</taxon>
        <taxon>Peronosporales</taxon>
        <taxon>Peronosporaceae</taxon>
        <taxon>Phytophthora</taxon>
    </lineage>
</organism>
<evidence type="ECO:0000313" key="3">
    <source>
        <dbReference type="Proteomes" id="UP000435112"/>
    </source>
</evidence>
<dbReference type="EMBL" id="QXFU01000658">
    <property type="protein sequence ID" value="KAE9025587.1"/>
    <property type="molecule type" value="Genomic_DNA"/>
</dbReference>
<accession>A0A6A3M543</accession>
<evidence type="ECO:0000313" key="2">
    <source>
        <dbReference type="EMBL" id="KAE9025587.1"/>
    </source>
</evidence>
<feature type="region of interest" description="Disordered" evidence="1">
    <location>
        <begin position="1"/>
        <end position="50"/>
    </location>
</feature>
<comment type="caution">
    <text evidence="2">The sequence shown here is derived from an EMBL/GenBank/DDBJ whole genome shotgun (WGS) entry which is preliminary data.</text>
</comment>
<dbReference type="Proteomes" id="UP000435112">
    <property type="component" value="Unassembled WGS sequence"/>
</dbReference>